<evidence type="ECO:0000259" key="1">
    <source>
        <dbReference type="Pfam" id="PF07726"/>
    </source>
</evidence>
<organism evidence="3 4">
    <name type="scientific">Thermospira aquatica</name>
    <dbReference type="NCBI Taxonomy" id="2828656"/>
    <lineage>
        <taxon>Bacteria</taxon>
        <taxon>Pseudomonadati</taxon>
        <taxon>Spirochaetota</taxon>
        <taxon>Spirochaetia</taxon>
        <taxon>Brevinematales</taxon>
        <taxon>Thermospiraceae</taxon>
        <taxon>Thermospira</taxon>
    </lineage>
</organism>
<dbReference type="AlphaFoldDB" id="A0AAX3BCF7"/>
<dbReference type="PANTHER" id="PTHR42759:SF1">
    <property type="entry name" value="MAGNESIUM-CHELATASE SUBUNIT CHLD"/>
    <property type="match status" value="1"/>
</dbReference>
<keyword evidence="4" id="KW-1185">Reference proteome</keyword>
<sequence>MIYNIQTGQFEVKKGPIFTNFVLADEINRAPAKVQSALLEAMQERTVTLGDTTYDLPTPFFVMATQNPIEHEGTYPLPEAQIDRFYMKVLVSYPTAKEEKRILHRMTGTLEPTVKKVASKQDIQKLQKLVSRIYVDEKIYDYVVSLVQATRQTHKDYIRYGASPRAAIAWIKAAKVEALFDERGYVIPEDVKHTAHDILRHRLILNFEAEAEGITTDNVIDTFLQEVEIP</sequence>
<accession>A0AAX3BCF7</accession>
<dbReference type="GO" id="GO:0016887">
    <property type="term" value="F:ATP hydrolysis activity"/>
    <property type="evidence" value="ECO:0007669"/>
    <property type="project" value="InterPro"/>
</dbReference>
<dbReference type="GO" id="GO:0005524">
    <property type="term" value="F:ATP binding"/>
    <property type="evidence" value="ECO:0007669"/>
    <property type="project" value="InterPro"/>
</dbReference>
<dbReference type="KEGG" id="taqu:KDW03_09890"/>
<dbReference type="InterPro" id="IPR050764">
    <property type="entry name" value="CbbQ/NirQ/NorQ/GpvN"/>
</dbReference>
<gene>
    <name evidence="3" type="ORF">KDW03_09890</name>
</gene>
<name>A0AAX3BCF7_9SPIR</name>
<proteinExistence type="predicted"/>
<evidence type="ECO:0000313" key="3">
    <source>
        <dbReference type="EMBL" id="URA09783.1"/>
    </source>
</evidence>
<dbReference type="SUPFAM" id="SSF52540">
    <property type="entry name" value="P-loop containing nucleoside triphosphate hydrolases"/>
    <property type="match status" value="1"/>
</dbReference>
<dbReference type="EMBL" id="CP073355">
    <property type="protein sequence ID" value="URA09783.1"/>
    <property type="molecule type" value="Genomic_DNA"/>
</dbReference>
<dbReference type="Gene3D" id="3.40.50.300">
    <property type="entry name" value="P-loop containing nucleotide triphosphate hydrolases"/>
    <property type="match status" value="1"/>
</dbReference>
<dbReference type="PANTHER" id="PTHR42759">
    <property type="entry name" value="MOXR FAMILY PROTEIN"/>
    <property type="match status" value="1"/>
</dbReference>
<reference evidence="3" key="2">
    <citation type="submission" date="2022-06" db="EMBL/GenBank/DDBJ databases">
        <title>Thermospira aquatica gen. nov., sp. nov.</title>
        <authorList>
            <person name="Ben Ali Gam Z."/>
            <person name="Labat M."/>
        </authorList>
    </citation>
    <scope>NUCLEOTIDE SEQUENCE</scope>
    <source>
        <strain evidence="3">F1F22</strain>
    </source>
</reference>
<dbReference type="Pfam" id="PF07726">
    <property type="entry name" value="AAA_3"/>
    <property type="match status" value="1"/>
</dbReference>
<reference evidence="3" key="1">
    <citation type="submission" date="2021-04" db="EMBL/GenBank/DDBJ databases">
        <authorList>
            <person name="Postec A."/>
        </authorList>
    </citation>
    <scope>NUCLEOTIDE SEQUENCE</scope>
    <source>
        <strain evidence="3">F1F22</strain>
    </source>
</reference>
<evidence type="ECO:0000313" key="4">
    <source>
        <dbReference type="Proteomes" id="UP001056539"/>
    </source>
</evidence>
<dbReference type="Pfam" id="PF17863">
    <property type="entry name" value="AAA_lid_2"/>
    <property type="match status" value="1"/>
</dbReference>
<dbReference type="Gene3D" id="1.10.8.80">
    <property type="entry name" value="Magnesium chelatase subunit I, C-Terminal domain"/>
    <property type="match status" value="1"/>
</dbReference>
<dbReference type="InterPro" id="IPR011703">
    <property type="entry name" value="ATPase_AAA-3"/>
</dbReference>
<dbReference type="InterPro" id="IPR027417">
    <property type="entry name" value="P-loop_NTPase"/>
</dbReference>
<dbReference type="RefSeq" id="WP_271434917.1">
    <property type="nucleotide sequence ID" value="NZ_CP073355.1"/>
</dbReference>
<dbReference type="InterPro" id="IPR041628">
    <property type="entry name" value="ChlI/MoxR_AAA_lid"/>
</dbReference>
<dbReference type="Proteomes" id="UP001056539">
    <property type="component" value="Chromosome"/>
</dbReference>
<feature type="domain" description="ChlI/MoxR AAA lid" evidence="2">
    <location>
        <begin position="154"/>
        <end position="221"/>
    </location>
</feature>
<feature type="domain" description="ATPase AAA-3" evidence="1">
    <location>
        <begin position="2"/>
        <end position="87"/>
    </location>
</feature>
<evidence type="ECO:0000259" key="2">
    <source>
        <dbReference type="Pfam" id="PF17863"/>
    </source>
</evidence>
<protein>
    <submittedName>
        <fullName evidence="3">MoxR family ATPase</fullName>
    </submittedName>
</protein>